<gene>
    <name evidence="1" type="ORF">QBC41DRAFT_320605</name>
</gene>
<dbReference type="EMBL" id="JAULSY010000047">
    <property type="protein sequence ID" value="KAK0669115.1"/>
    <property type="molecule type" value="Genomic_DNA"/>
</dbReference>
<comment type="caution">
    <text evidence="1">The sequence shown here is derived from an EMBL/GenBank/DDBJ whole genome shotgun (WGS) entry which is preliminary data.</text>
</comment>
<accession>A0AA39ZER6</accession>
<evidence type="ECO:0000313" key="1">
    <source>
        <dbReference type="EMBL" id="KAK0669115.1"/>
    </source>
</evidence>
<evidence type="ECO:0000313" key="2">
    <source>
        <dbReference type="Proteomes" id="UP001174997"/>
    </source>
</evidence>
<name>A0AA39ZER6_9PEZI</name>
<dbReference type="AlphaFoldDB" id="A0AA39ZER6"/>
<keyword evidence="2" id="KW-1185">Reference proteome</keyword>
<dbReference type="Proteomes" id="UP001174997">
    <property type="component" value="Unassembled WGS sequence"/>
</dbReference>
<organism evidence="1 2">
    <name type="scientific">Cercophora samala</name>
    <dbReference type="NCBI Taxonomy" id="330535"/>
    <lineage>
        <taxon>Eukaryota</taxon>
        <taxon>Fungi</taxon>
        <taxon>Dikarya</taxon>
        <taxon>Ascomycota</taxon>
        <taxon>Pezizomycotina</taxon>
        <taxon>Sordariomycetes</taxon>
        <taxon>Sordariomycetidae</taxon>
        <taxon>Sordariales</taxon>
        <taxon>Lasiosphaeriaceae</taxon>
        <taxon>Cercophora</taxon>
    </lineage>
</organism>
<proteinExistence type="predicted"/>
<sequence length="321" mass="34313">MDGLFLSPPAGVWQRQLHLGVRYLPDPNQAGHPSPDFTSSGTPAIHCQSLPSSGCSTLNTRHSRISPPQLSPFDRLTEKMGLSTLLVVVSFALLVFATLEPALIPQQQFLLPSRTADTITSKLDNIASACASTFSSLSRSYPTQPAHVEEFYLSAIDDEKFMSEHPRLTEIITSIVGYLHEVDAGAITDPKRFFEPCSLGMEMQTLLHNAAPTGIISHNVVAYDNEVTSWVKEHQRLVTGFAVRCGAADPDQAGQALALAATGLEECKTAFAVAYGVINPATMTDGSGRTSTAGGVRAWETGLVKEFAAVVGGVAAMELLL</sequence>
<protein>
    <submittedName>
        <fullName evidence="1">Uncharacterized protein</fullName>
    </submittedName>
</protein>
<reference evidence="1" key="1">
    <citation type="submission" date="2023-06" db="EMBL/GenBank/DDBJ databases">
        <title>Genome-scale phylogeny and comparative genomics of the fungal order Sordariales.</title>
        <authorList>
            <consortium name="Lawrence Berkeley National Laboratory"/>
            <person name="Hensen N."/>
            <person name="Bonometti L."/>
            <person name="Westerberg I."/>
            <person name="Brannstrom I.O."/>
            <person name="Guillou S."/>
            <person name="Cros-Aarteil S."/>
            <person name="Calhoun S."/>
            <person name="Haridas S."/>
            <person name="Kuo A."/>
            <person name="Mondo S."/>
            <person name="Pangilinan J."/>
            <person name="Riley R."/>
            <person name="Labutti K."/>
            <person name="Andreopoulos B."/>
            <person name="Lipzen A."/>
            <person name="Chen C."/>
            <person name="Yanf M."/>
            <person name="Daum C."/>
            <person name="Ng V."/>
            <person name="Clum A."/>
            <person name="Steindorff A."/>
            <person name="Ohm R."/>
            <person name="Martin F."/>
            <person name="Silar P."/>
            <person name="Natvig D."/>
            <person name="Lalanne C."/>
            <person name="Gautier V."/>
            <person name="Ament-Velasquez S.L."/>
            <person name="Kruys A."/>
            <person name="Hutchinson M.I."/>
            <person name="Powell A.J."/>
            <person name="Barry K."/>
            <person name="Miller A.N."/>
            <person name="Grigoriev I.V."/>
            <person name="Debuchy R."/>
            <person name="Gladieux P."/>
            <person name="Thoren M.H."/>
            <person name="Johannesson H."/>
        </authorList>
    </citation>
    <scope>NUCLEOTIDE SEQUENCE</scope>
    <source>
        <strain evidence="1">CBS 307.81</strain>
    </source>
</reference>